<dbReference type="Gene3D" id="3.10.310.70">
    <property type="match status" value="1"/>
</dbReference>
<evidence type="ECO:0000313" key="3">
    <source>
        <dbReference type="Proteomes" id="UP000236569"/>
    </source>
</evidence>
<name>A0A2I9DTW7_9DEIO</name>
<keyword evidence="2" id="KW-0378">Hydrolase</keyword>
<dbReference type="AlphaFoldDB" id="A0A2I9DTW7"/>
<dbReference type="Gene3D" id="3.20.20.140">
    <property type="entry name" value="Metal-dependent hydrolases"/>
    <property type="match status" value="1"/>
</dbReference>
<dbReference type="Pfam" id="PF07969">
    <property type="entry name" value="Amidohydro_3"/>
    <property type="match status" value="1"/>
</dbReference>
<dbReference type="InterPro" id="IPR033932">
    <property type="entry name" value="YtcJ-like"/>
</dbReference>
<evidence type="ECO:0000313" key="2">
    <source>
        <dbReference type="EMBL" id="GBF06117.1"/>
    </source>
</evidence>
<evidence type="ECO:0000259" key="1">
    <source>
        <dbReference type="Pfam" id="PF07969"/>
    </source>
</evidence>
<comment type="caution">
    <text evidence="2">The sequence shown here is derived from an EMBL/GenBank/DDBJ whole genome shotgun (WGS) entry which is preliminary data.</text>
</comment>
<feature type="domain" description="Amidohydrolase 3" evidence="1">
    <location>
        <begin position="49"/>
        <end position="503"/>
    </location>
</feature>
<gene>
    <name evidence="2" type="ORF">DAERI_070115</name>
</gene>
<proteinExistence type="predicted"/>
<reference evidence="3" key="1">
    <citation type="submission" date="2018-01" db="EMBL/GenBank/DDBJ databases">
        <title>Draft Genome Sequence of the Radioresistant Bacterium Deinococcus aerius TR0125, Isolated from the Higher Atmosphere above Japan.</title>
        <authorList>
            <person name="Satoh K."/>
            <person name="Arai H."/>
            <person name="Sanzen T."/>
            <person name="Kawaguchi Y."/>
            <person name="Hayashi H."/>
            <person name="Yokobori S."/>
            <person name="Yamagishi A."/>
            <person name="Oono Y."/>
            <person name="Narumi I."/>
        </authorList>
    </citation>
    <scope>NUCLEOTIDE SEQUENCE [LARGE SCALE GENOMIC DNA]</scope>
    <source>
        <strain evidence="3">TR0125</strain>
    </source>
</reference>
<dbReference type="PANTHER" id="PTHR22642">
    <property type="entry name" value="IMIDAZOLONEPROPIONASE"/>
    <property type="match status" value="1"/>
</dbReference>
<dbReference type="InterPro" id="IPR032466">
    <property type="entry name" value="Metal_Hydrolase"/>
</dbReference>
<dbReference type="InterPro" id="IPR013108">
    <property type="entry name" value="Amidohydro_3"/>
</dbReference>
<keyword evidence="3" id="KW-1185">Reference proteome</keyword>
<dbReference type="InterPro" id="IPR011059">
    <property type="entry name" value="Metal-dep_hydrolase_composite"/>
</dbReference>
<dbReference type="Proteomes" id="UP000236569">
    <property type="component" value="Unassembled WGS sequence"/>
</dbReference>
<dbReference type="CDD" id="cd01300">
    <property type="entry name" value="YtcJ_like"/>
    <property type="match status" value="1"/>
</dbReference>
<dbReference type="SUPFAM" id="SSF51338">
    <property type="entry name" value="Composite domain of metallo-dependent hydrolases"/>
    <property type="match status" value="1"/>
</dbReference>
<dbReference type="RefSeq" id="WP_235610349.1">
    <property type="nucleotide sequence ID" value="NZ_BFAG01000007.1"/>
</dbReference>
<dbReference type="Gene3D" id="2.30.40.10">
    <property type="entry name" value="Urease, subunit C, domain 1"/>
    <property type="match status" value="1"/>
</dbReference>
<dbReference type="EMBL" id="BFAG01000007">
    <property type="protein sequence ID" value="GBF06117.1"/>
    <property type="molecule type" value="Genomic_DNA"/>
</dbReference>
<accession>A0A2I9DTW7</accession>
<organism evidence="2 3">
    <name type="scientific">Deinococcus aerius</name>
    <dbReference type="NCBI Taxonomy" id="200253"/>
    <lineage>
        <taxon>Bacteria</taxon>
        <taxon>Thermotogati</taxon>
        <taxon>Deinococcota</taxon>
        <taxon>Deinococci</taxon>
        <taxon>Deinococcales</taxon>
        <taxon>Deinococcaceae</taxon>
        <taxon>Deinococcus</taxon>
    </lineage>
</organism>
<dbReference type="SUPFAM" id="SSF51556">
    <property type="entry name" value="Metallo-dependent hydrolases"/>
    <property type="match status" value="1"/>
</dbReference>
<dbReference type="GO" id="GO:0016810">
    <property type="term" value="F:hydrolase activity, acting on carbon-nitrogen (but not peptide) bonds"/>
    <property type="evidence" value="ECO:0007669"/>
    <property type="project" value="InterPro"/>
</dbReference>
<protein>
    <submittedName>
        <fullName evidence="2">Amidohydrolase 3</fullName>
    </submittedName>
</protein>
<sequence>MTTIYTGGPIYPHADGRAVEALAVRSGRVLHIGTLEDARTVAGPGARLHDLGGDTLLPGLTDAHVHVWKVGQLRTTLLDLREAGSPDELARMVRERHAQLPPGVWLWGRGWNETRQGASPDRALLDALAPGRPVLLTRTCAHIHAVSTAALERAGIGPDTPAPPGGEIDYEGGRLTETAYGLVFDAMPAPTQAQYEAWILAGLEYLHSLGFTAATDPAVDAPLYAAYRALDAAGRLPIRVNLLYIRRPDGGSQTLPLPEKHLSPFLRCNSVKFFGDGGLSGATAAVSVPYRNTEGPSQGVLRFKTEELYELAREAHVAGFRIGAHAIGDVALDQLLSVYARLAEEHPSGPRHRIEHFGLPSAAHLRLARELRVIAVPQPVFLHELRANYDRFVPHELAGQVFPLRAYFDAGLDVAFSSDGPVVRELRPLAGVRAAVAEPYVPGMEVTVAQALGAYTRGGAVAHGDEHERGTLAPGSLADLTILGGDPFQTEPQDLPGIPVRGAVLASQAPVESERV</sequence>
<dbReference type="PANTHER" id="PTHR22642:SF2">
    <property type="entry name" value="PROTEIN LONG AFTER FAR-RED 3"/>
    <property type="match status" value="1"/>
</dbReference>